<evidence type="ECO:0000256" key="6">
    <source>
        <dbReference type="ARBA" id="ARBA00023065"/>
    </source>
</evidence>
<keyword evidence="7 11" id="KW-0472">Membrane</keyword>
<dbReference type="EMBL" id="HBEP01036750">
    <property type="protein sequence ID" value="CAD8511146.1"/>
    <property type="molecule type" value="Transcribed_RNA"/>
</dbReference>
<dbReference type="Gene3D" id="6.10.140.1330">
    <property type="match status" value="1"/>
</dbReference>
<feature type="transmembrane region" description="Helical" evidence="11">
    <location>
        <begin position="68"/>
        <end position="86"/>
    </location>
</feature>
<keyword evidence="2 9" id="KW-0813">Transport</keyword>
<evidence type="ECO:0000256" key="10">
    <source>
        <dbReference type="SAM" id="MobiDB-lite"/>
    </source>
</evidence>
<feature type="transmembrane region" description="Helical" evidence="11">
    <location>
        <begin position="399"/>
        <end position="420"/>
    </location>
</feature>
<keyword evidence="5" id="KW-0915">Sodium</keyword>
<evidence type="ECO:0000256" key="5">
    <source>
        <dbReference type="ARBA" id="ARBA00023053"/>
    </source>
</evidence>
<feature type="compositionally biased region" description="Polar residues" evidence="10">
    <location>
        <begin position="559"/>
        <end position="580"/>
    </location>
</feature>
<keyword evidence="9" id="KW-0050">Antiport</keyword>
<evidence type="ECO:0000256" key="8">
    <source>
        <dbReference type="ARBA" id="ARBA00023201"/>
    </source>
</evidence>
<feature type="transmembrane region" description="Helical" evidence="11">
    <location>
        <begin position="231"/>
        <end position="252"/>
    </location>
</feature>
<feature type="transmembrane region" description="Helical" evidence="11">
    <location>
        <begin position="329"/>
        <end position="354"/>
    </location>
</feature>
<feature type="transmembrane region" description="Helical" evidence="11">
    <location>
        <begin position="360"/>
        <end position="387"/>
    </location>
</feature>
<organism evidence="14">
    <name type="scientific">Phaeocystis antarctica</name>
    <dbReference type="NCBI Taxonomy" id="33657"/>
    <lineage>
        <taxon>Eukaryota</taxon>
        <taxon>Haptista</taxon>
        <taxon>Haptophyta</taxon>
        <taxon>Prymnesiophyceae</taxon>
        <taxon>Phaeocystales</taxon>
        <taxon>Phaeocystaceae</taxon>
        <taxon>Phaeocystis</taxon>
    </lineage>
</organism>
<feature type="domain" description="Cation/H+ exchanger transmembrane" evidence="13">
    <location>
        <begin position="61"/>
        <end position="477"/>
    </location>
</feature>
<reference evidence="14" key="1">
    <citation type="submission" date="2021-01" db="EMBL/GenBank/DDBJ databases">
        <authorList>
            <person name="Corre E."/>
            <person name="Pelletier E."/>
            <person name="Niang G."/>
            <person name="Scheremetjew M."/>
            <person name="Finn R."/>
            <person name="Kale V."/>
            <person name="Holt S."/>
            <person name="Cochrane G."/>
            <person name="Meng A."/>
            <person name="Brown T."/>
            <person name="Cohen L."/>
        </authorList>
    </citation>
    <scope>NUCLEOTIDE SEQUENCE</scope>
    <source>
        <strain evidence="14">CCMP1374</strain>
    </source>
</reference>
<feature type="signal peptide" evidence="12">
    <location>
        <begin position="1"/>
        <end position="16"/>
    </location>
</feature>
<evidence type="ECO:0000256" key="2">
    <source>
        <dbReference type="ARBA" id="ARBA00022448"/>
    </source>
</evidence>
<dbReference type="NCBIfam" id="TIGR00840">
    <property type="entry name" value="b_cpa1"/>
    <property type="match status" value="1"/>
</dbReference>
<feature type="transmembrane region" description="Helical" evidence="11">
    <location>
        <begin position="129"/>
        <end position="150"/>
    </location>
</feature>
<feature type="transmembrane region" description="Helical" evidence="11">
    <location>
        <begin position="98"/>
        <end position="117"/>
    </location>
</feature>
<dbReference type="AlphaFoldDB" id="A0A7S0NFQ9"/>
<keyword evidence="3 9" id="KW-0812">Transmembrane</keyword>
<evidence type="ECO:0000256" key="3">
    <source>
        <dbReference type="ARBA" id="ARBA00022692"/>
    </source>
</evidence>
<dbReference type="InterPro" id="IPR006153">
    <property type="entry name" value="Cation/H_exchanger_TM"/>
</dbReference>
<name>A0A7S0NFQ9_9EUKA</name>
<keyword evidence="12" id="KW-0732">Signal</keyword>
<gene>
    <name evidence="14" type="ORF">PANT1444_LOCUS20801</name>
</gene>
<dbReference type="PRINTS" id="PR01084">
    <property type="entry name" value="NAHEXCHNGR"/>
</dbReference>
<proteinExistence type="inferred from homology"/>
<dbReference type="PANTHER" id="PTHR10110:SF187">
    <property type="entry name" value="SODIUM_HYDROGEN EXCHANGER"/>
    <property type="match status" value="1"/>
</dbReference>
<dbReference type="GO" id="GO:0098719">
    <property type="term" value="P:sodium ion import across plasma membrane"/>
    <property type="evidence" value="ECO:0007669"/>
    <property type="project" value="TreeGrafter"/>
</dbReference>
<dbReference type="GO" id="GO:0015386">
    <property type="term" value="F:potassium:proton antiporter activity"/>
    <property type="evidence" value="ECO:0007669"/>
    <property type="project" value="TreeGrafter"/>
</dbReference>
<dbReference type="GO" id="GO:0051453">
    <property type="term" value="P:regulation of intracellular pH"/>
    <property type="evidence" value="ECO:0007669"/>
    <property type="project" value="TreeGrafter"/>
</dbReference>
<evidence type="ECO:0000256" key="7">
    <source>
        <dbReference type="ARBA" id="ARBA00023136"/>
    </source>
</evidence>
<evidence type="ECO:0000256" key="11">
    <source>
        <dbReference type="SAM" id="Phobius"/>
    </source>
</evidence>
<feature type="transmembrane region" description="Helical" evidence="11">
    <location>
        <begin position="297"/>
        <end position="317"/>
    </location>
</feature>
<accession>A0A7S0NFQ9</accession>
<dbReference type="InterPro" id="IPR004709">
    <property type="entry name" value="NaH_exchanger"/>
</dbReference>
<sequence length="597" mass="63601">MRWLLALAALAQPVAARLLAEAAEKELEAEEEEVLVHYAIAIGVSLLGVTFVVGHVMEVYGVTWMPEAAVGVLTGLVAAGLCKATGQTHLLADERFDFEFFMTFLLPPIIFEAGFNLQVTPFVRNLAPTAFFAFIGTFLSTFVVGGLVYLAGQSGLCYPMGALASLTFGSLISATDPVTVIAVFNKIGVKVDLFSMVFGESVLNDAVAIVLSKTLLLFTTQEITQGSVLTASLLFVKIFAGSIAIGVAAGLLSSYVFKKLKTKEEAQNHHEHFTMEAALSFVFPWVAYFIAEALELSGLVAILICGMVMATYTRYNLSEKGAILTMRAYKAVAAIAETFVFVYLGMAMVSFPILSHTSSLNLLVFGLLACFVGRLHIPIGSALTNCFRGPGSSLPPISLAYQFIMWWSGLRGGVAFALAAKIYSDNNFPAKCGGGAELAGCDPNNAMNDSEAILQTTMLIAALTIFVFGGSITFLALKANVMETASGGGAKSDASIVNKELEENSQVMLQCDKNAFLLRLLTHETSYKQAAEDAKALEEEAFPSESHPGSSKGSRRPSKTSIELTSPPYTSTAGKATGQTFKGWLGGKLSTTTPPLN</sequence>
<feature type="transmembrane region" description="Helical" evidence="11">
    <location>
        <begin position="452"/>
        <end position="477"/>
    </location>
</feature>
<feature type="chain" id="PRO_5031035213" description="Sodium/hydrogen exchanger" evidence="12">
    <location>
        <begin position="17"/>
        <end position="597"/>
    </location>
</feature>
<feature type="transmembrane region" description="Helical" evidence="11">
    <location>
        <begin position="36"/>
        <end position="56"/>
    </location>
</feature>
<dbReference type="GO" id="GO:0005768">
    <property type="term" value="C:endosome"/>
    <property type="evidence" value="ECO:0007669"/>
    <property type="project" value="TreeGrafter"/>
</dbReference>
<dbReference type="PANTHER" id="PTHR10110">
    <property type="entry name" value="SODIUM/HYDROGEN EXCHANGER"/>
    <property type="match status" value="1"/>
</dbReference>
<evidence type="ECO:0000313" key="14">
    <source>
        <dbReference type="EMBL" id="CAD8511146.1"/>
    </source>
</evidence>
<dbReference type="InterPro" id="IPR018422">
    <property type="entry name" value="Cation/H_exchanger_CPA1"/>
</dbReference>
<feature type="transmembrane region" description="Helical" evidence="11">
    <location>
        <begin position="162"/>
        <end position="184"/>
    </location>
</feature>
<keyword evidence="8 9" id="KW-0739">Sodium transport</keyword>
<keyword evidence="4 11" id="KW-1133">Transmembrane helix</keyword>
<feature type="transmembrane region" description="Helical" evidence="11">
    <location>
        <begin position="273"/>
        <end position="291"/>
    </location>
</feature>
<evidence type="ECO:0000256" key="1">
    <source>
        <dbReference type="ARBA" id="ARBA00004141"/>
    </source>
</evidence>
<feature type="transmembrane region" description="Helical" evidence="11">
    <location>
        <begin position="191"/>
        <end position="211"/>
    </location>
</feature>
<dbReference type="GO" id="GO:0015385">
    <property type="term" value="F:sodium:proton antiporter activity"/>
    <property type="evidence" value="ECO:0007669"/>
    <property type="project" value="InterPro"/>
</dbReference>
<feature type="region of interest" description="Disordered" evidence="10">
    <location>
        <begin position="534"/>
        <end position="597"/>
    </location>
</feature>
<evidence type="ECO:0000259" key="13">
    <source>
        <dbReference type="Pfam" id="PF00999"/>
    </source>
</evidence>
<evidence type="ECO:0000256" key="4">
    <source>
        <dbReference type="ARBA" id="ARBA00022989"/>
    </source>
</evidence>
<evidence type="ECO:0000256" key="12">
    <source>
        <dbReference type="SAM" id="SignalP"/>
    </source>
</evidence>
<comment type="similarity">
    <text evidence="9">Belongs to the monovalent cation:proton antiporter 1 (CPA1) transporter (TC 2.A.36) family.</text>
</comment>
<keyword evidence="6 9" id="KW-0406">Ion transport</keyword>
<protein>
    <recommendedName>
        <fullName evidence="9">Sodium/hydrogen exchanger</fullName>
    </recommendedName>
</protein>
<dbReference type="GO" id="GO:0005886">
    <property type="term" value="C:plasma membrane"/>
    <property type="evidence" value="ECO:0007669"/>
    <property type="project" value="TreeGrafter"/>
</dbReference>
<evidence type="ECO:0000256" key="9">
    <source>
        <dbReference type="RuleBase" id="RU003722"/>
    </source>
</evidence>
<comment type="subcellular location">
    <subcellularLocation>
        <location evidence="1">Membrane</location>
        <topology evidence="1">Multi-pass membrane protein</topology>
    </subcellularLocation>
</comment>
<dbReference type="Pfam" id="PF00999">
    <property type="entry name" value="Na_H_Exchanger"/>
    <property type="match status" value="1"/>
</dbReference>